<keyword evidence="2" id="KW-0812">Transmembrane</keyword>
<dbReference type="Proteomes" id="UP000051658">
    <property type="component" value="Unassembled WGS sequence"/>
</dbReference>
<keyword evidence="2" id="KW-0472">Membrane</keyword>
<dbReference type="Pfam" id="PF06030">
    <property type="entry name" value="WxLIP_PGBD"/>
    <property type="match status" value="1"/>
</dbReference>
<evidence type="ECO:0000256" key="1">
    <source>
        <dbReference type="SAM" id="MobiDB-lite"/>
    </source>
</evidence>
<keyword evidence="2" id="KW-1133">Transmembrane helix</keyword>
<dbReference type="InterPro" id="IPR010317">
    <property type="entry name" value="WxLIP_PGBD"/>
</dbReference>
<feature type="compositionally biased region" description="Basic and acidic residues" evidence="1">
    <location>
        <begin position="356"/>
        <end position="367"/>
    </location>
</feature>
<dbReference type="GeneID" id="89589655"/>
<evidence type="ECO:0000259" key="3">
    <source>
        <dbReference type="Pfam" id="PF06030"/>
    </source>
</evidence>
<feature type="region of interest" description="Disordered" evidence="1">
    <location>
        <begin position="335"/>
        <end position="367"/>
    </location>
</feature>
<organism evidence="5 6">
    <name type="scientific">Carnobacterium divergens DSM 20623</name>
    <dbReference type="NCBI Taxonomy" id="1449336"/>
    <lineage>
        <taxon>Bacteria</taxon>
        <taxon>Bacillati</taxon>
        <taxon>Bacillota</taxon>
        <taxon>Bacilli</taxon>
        <taxon>Lactobacillales</taxon>
        <taxon>Carnobacteriaceae</taxon>
        <taxon>Carnobacterium</taxon>
    </lineage>
</organism>
<name>A0A0R2I5Y8_CARDV</name>
<comment type="caution">
    <text evidence="5">The sequence shown here is derived from an EMBL/GenBank/DDBJ whole genome shotgun (WGS) entry which is preliminary data.</text>
</comment>
<accession>A0A0R2I5Y8</accession>
<feature type="domain" description="WxL Interacting Protein peptidoglycan binding" evidence="3">
    <location>
        <begin position="32"/>
        <end position="150"/>
    </location>
</feature>
<gene>
    <name evidence="5" type="ORF">IV74_GL001148</name>
</gene>
<dbReference type="AlphaFoldDB" id="A0A0R2I5Y8"/>
<dbReference type="RefSeq" id="WP_034568340.1">
    <property type="nucleotide sequence ID" value="NZ_JQBS01000001.1"/>
</dbReference>
<keyword evidence="6" id="KW-1185">Reference proteome</keyword>
<evidence type="ECO:0000313" key="5">
    <source>
        <dbReference type="EMBL" id="KRN57893.1"/>
    </source>
</evidence>
<dbReference type="Pfam" id="PF11797">
    <property type="entry name" value="WxLIP_HBD"/>
    <property type="match status" value="1"/>
</dbReference>
<evidence type="ECO:0000256" key="2">
    <source>
        <dbReference type="SAM" id="Phobius"/>
    </source>
</evidence>
<proteinExistence type="predicted"/>
<dbReference type="PATRIC" id="fig|1449336.4.peg.1173"/>
<reference evidence="5 6" key="1">
    <citation type="journal article" date="2015" name="Genome Announc.">
        <title>Expanding the biotechnology potential of lactobacilli through comparative genomics of 213 strains and associated genera.</title>
        <authorList>
            <person name="Sun Z."/>
            <person name="Harris H.M."/>
            <person name="McCann A."/>
            <person name="Guo C."/>
            <person name="Argimon S."/>
            <person name="Zhang W."/>
            <person name="Yang X."/>
            <person name="Jeffery I.B."/>
            <person name="Cooney J.C."/>
            <person name="Kagawa T.F."/>
            <person name="Liu W."/>
            <person name="Song Y."/>
            <person name="Salvetti E."/>
            <person name="Wrobel A."/>
            <person name="Rasinkangas P."/>
            <person name="Parkhill J."/>
            <person name="Rea M.C."/>
            <person name="O'Sullivan O."/>
            <person name="Ritari J."/>
            <person name="Douillard F.P."/>
            <person name="Paul Ross R."/>
            <person name="Yang R."/>
            <person name="Briner A.E."/>
            <person name="Felis G.E."/>
            <person name="de Vos W.M."/>
            <person name="Barrangou R."/>
            <person name="Klaenhammer T.R."/>
            <person name="Caufield P.W."/>
            <person name="Cui Y."/>
            <person name="Zhang H."/>
            <person name="O'Toole P.W."/>
        </authorList>
    </citation>
    <scope>NUCLEOTIDE SEQUENCE [LARGE SCALE GENOMIC DNA]</scope>
    <source>
        <strain evidence="5 6">DSM 20623</strain>
    </source>
</reference>
<protein>
    <submittedName>
        <fullName evidence="5">C-terminal membrane anchored cell surface protein</fullName>
    </submittedName>
</protein>
<dbReference type="EMBL" id="JQBS01000001">
    <property type="protein sequence ID" value="KRN57893.1"/>
    <property type="molecule type" value="Genomic_DNA"/>
</dbReference>
<evidence type="ECO:0000259" key="4">
    <source>
        <dbReference type="Pfam" id="PF11797"/>
    </source>
</evidence>
<evidence type="ECO:0000313" key="6">
    <source>
        <dbReference type="Proteomes" id="UP000051658"/>
    </source>
</evidence>
<sequence>MKKIIKLLSILAVLFGFVGFYSNEVQGAELNFAVEPVIPENQIDKTKTYFDLKMAPGKDQLLEIKLRNDTEKDVIVEPKITSATTNLNGVVEYSPTKEKQDATLKYQLSDLVEVDKSIKIPAKSSVVLPLAVKMPKEEFDGILAGGITLQEKQDTEEKTSSDDKGLSIQNKYAYVVAMVLSVNDKTVDPLLKLNKVEAGQVNARNVINATIQNTTPVYVNQLSVQSKISYKDTTKTLYSSSKEGMQMAPNSHFAYPISLEGKKLEAGEYTLEMTAKSKDNVWKWKKDFTISAEVAKELNTKDVQIKDPSYWLYIIIGVILLAIALLIFILYRRRKKQKEEAERRKKMAQKRKKRKAMEARKRQNRNE</sequence>
<feature type="compositionally biased region" description="Basic residues" evidence="1">
    <location>
        <begin position="344"/>
        <end position="355"/>
    </location>
</feature>
<feature type="domain" description="WxL Interacting Protein host binding" evidence="4">
    <location>
        <begin position="164"/>
        <end position="299"/>
    </location>
</feature>
<dbReference type="InterPro" id="IPR021759">
    <property type="entry name" value="WxLIP_HBD"/>
</dbReference>
<feature type="transmembrane region" description="Helical" evidence="2">
    <location>
        <begin position="310"/>
        <end position="331"/>
    </location>
</feature>
<dbReference type="eggNOG" id="COG4072">
    <property type="taxonomic scope" value="Bacteria"/>
</dbReference>